<dbReference type="PROSITE" id="PS51736">
    <property type="entry name" value="RECOMBINASES_3"/>
    <property type="match status" value="1"/>
</dbReference>
<dbReference type="InterPro" id="IPR050639">
    <property type="entry name" value="SSR_resolvase"/>
</dbReference>
<keyword evidence="2" id="KW-0233">DNA recombination</keyword>
<dbReference type="RefSeq" id="WP_377532607.1">
    <property type="nucleotide sequence ID" value="NZ_JBHTLD010000329.1"/>
</dbReference>
<dbReference type="InterPro" id="IPR006119">
    <property type="entry name" value="Resolv_N"/>
</dbReference>
<keyword evidence="1" id="KW-0238">DNA-binding</keyword>
<dbReference type="Proteomes" id="UP001597094">
    <property type="component" value="Unassembled WGS sequence"/>
</dbReference>
<evidence type="ECO:0000313" key="5">
    <source>
        <dbReference type="Proteomes" id="UP001597094"/>
    </source>
</evidence>
<dbReference type="Pfam" id="PF00239">
    <property type="entry name" value="Resolvase"/>
    <property type="match status" value="1"/>
</dbReference>
<dbReference type="CDD" id="cd00338">
    <property type="entry name" value="Ser_Recombinase"/>
    <property type="match status" value="1"/>
</dbReference>
<comment type="caution">
    <text evidence="4">The sequence shown here is derived from an EMBL/GenBank/DDBJ whole genome shotgun (WGS) entry which is preliminary data.</text>
</comment>
<dbReference type="PANTHER" id="PTHR30461:SF2">
    <property type="entry name" value="SERINE RECOMBINASE PINE-RELATED"/>
    <property type="match status" value="1"/>
</dbReference>
<name>A0ABW3SX14_9BACT</name>
<accession>A0ABW3SX14</accession>
<proteinExistence type="predicted"/>
<dbReference type="InterPro" id="IPR036162">
    <property type="entry name" value="Resolvase-like_N_sf"/>
</dbReference>
<evidence type="ECO:0000313" key="4">
    <source>
        <dbReference type="EMBL" id="MFD1188641.1"/>
    </source>
</evidence>
<dbReference type="EMBL" id="JBHTLD010000329">
    <property type="protein sequence ID" value="MFD1188641.1"/>
    <property type="molecule type" value="Genomic_DNA"/>
</dbReference>
<sequence length="231" mass="26093">MKYVAYYRVSTKKQGQSGLGLESQREMVQGFLKPGDALLAEHIEVESGKRNDRPELEAAIALAKGEQAQLLIAKLDRLSRNAGFIFKLRDSHVDFLAVDMPDANTLTIGIFAVLAQHERELISTRTRAALQQKKLRGFSLGTPRNLCEEARQKGLQVRRENAATHKANRQATELIQMYRDKGMTYHDIAARLNSYGFTTRRGKKFFPITVQRLHVRLQQALLSEPGEICVT</sequence>
<organism evidence="4 5">
    <name type="scientific">Pontibacter rugosus</name>
    <dbReference type="NCBI Taxonomy" id="1745966"/>
    <lineage>
        <taxon>Bacteria</taxon>
        <taxon>Pseudomonadati</taxon>
        <taxon>Bacteroidota</taxon>
        <taxon>Cytophagia</taxon>
        <taxon>Cytophagales</taxon>
        <taxon>Hymenobacteraceae</taxon>
        <taxon>Pontibacter</taxon>
    </lineage>
</organism>
<reference evidence="5" key="1">
    <citation type="journal article" date="2019" name="Int. J. Syst. Evol. Microbiol.">
        <title>The Global Catalogue of Microorganisms (GCM) 10K type strain sequencing project: providing services to taxonomists for standard genome sequencing and annotation.</title>
        <authorList>
            <consortium name="The Broad Institute Genomics Platform"/>
            <consortium name="The Broad Institute Genome Sequencing Center for Infectious Disease"/>
            <person name="Wu L."/>
            <person name="Ma J."/>
        </authorList>
    </citation>
    <scope>NUCLEOTIDE SEQUENCE [LARGE SCALE GENOMIC DNA]</scope>
    <source>
        <strain evidence="5">JCM 31319</strain>
    </source>
</reference>
<evidence type="ECO:0000256" key="2">
    <source>
        <dbReference type="ARBA" id="ARBA00023172"/>
    </source>
</evidence>
<dbReference type="PANTHER" id="PTHR30461">
    <property type="entry name" value="DNA-INVERTASE FROM LAMBDOID PROPHAGE"/>
    <property type="match status" value="1"/>
</dbReference>
<dbReference type="Gene3D" id="3.40.50.1390">
    <property type="entry name" value="Resolvase, N-terminal catalytic domain"/>
    <property type="match status" value="1"/>
</dbReference>
<dbReference type="SMART" id="SM00857">
    <property type="entry name" value="Resolvase"/>
    <property type="match status" value="1"/>
</dbReference>
<keyword evidence="5" id="KW-1185">Reference proteome</keyword>
<protein>
    <submittedName>
        <fullName evidence="4">Recombinase family protein</fullName>
    </submittedName>
</protein>
<gene>
    <name evidence="4" type="ORF">ACFQ2O_20710</name>
</gene>
<feature type="domain" description="Resolvase/invertase-type recombinase catalytic" evidence="3">
    <location>
        <begin position="2"/>
        <end position="137"/>
    </location>
</feature>
<dbReference type="SUPFAM" id="SSF53041">
    <property type="entry name" value="Resolvase-like"/>
    <property type="match status" value="1"/>
</dbReference>
<evidence type="ECO:0000256" key="1">
    <source>
        <dbReference type="ARBA" id="ARBA00023125"/>
    </source>
</evidence>
<evidence type="ECO:0000259" key="3">
    <source>
        <dbReference type="PROSITE" id="PS51736"/>
    </source>
</evidence>